<reference evidence="2 3" key="1">
    <citation type="journal article" date="2012" name="BMC Genomics">
        <title>Comparative genomics of the white-rot fungi, Phanerochaete carnosa and P. chrysosporium, to elucidate the genetic basis of the distinct wood types they colonize.</title>
        <authorList>
            <person name="Suzuki H."/>
            <person name="MacDonald J."/>
            <person name="Syed K."/>
            <person name="Salamov A."/>
            <person name="Hori C."/>
            <person name="Aerts A."/>
            <person name="Henrissat B."/>
            <person name="Wiebenga A."/>
            <person name="vanKuyk P.A."/>
            <person name="Barry K."/>
            <person name="Lindquist E."/>
            <person name="LaButti K."/>
            <person name="Lapidus A."/>
            <person name="Lucas S."/>
            <person name="Coutinho P."/>
            <person name="Gong Y."/>
            <person name="Samejima M."/>
            <person name="Mahadevan R."/>
            <person name="Abou-Zaid M."/>
            <person name="de Vries R.P."/>
            <person name="Igarashi K."/>
            <person name="Yadav J.S."/>
            <person name="Grigoriev I.V."/>
            <person name="Master E.R."/>
        </authorList>
    </citation>
    <scope>NUCLEOTIDE SEQUENCE [LARGE SCALE GENOMIC DNA]</scope>
    <source>
        <strain evidence="2 3">HHB-10118-sp</strain>
    </source>
</reference>
<dbReference type="EMBL" id="JH930468">
    <property type="protein sequence ID" value="EKM61066.1"/>
    <property type="molecule type" value="Genomic_DNA"/>
</dbReference>
<evidence type="ECO:0000256" key="1">
    <source>
        <dbReference type="SAM" id="MobiDB-lite"/>
    </source>
</evidence>
<sequence length="387" mass="43176">MQATYYPPQAYYPVQQVPSQAQYPPPQVAGSVPYVSHYVGAAPPRQDPYAYSMRHRYETYVPPPPEPAPKSKHQRSNTISTPNHKIMPLKSAMKKRTHERSESMGQPISRQSSRAPSEPREPISPTGRPRANSTQQYLPGHLFVMFPSSNEIRMENIALPSTVDEIRQNLLPMWPHRGSNDVPRESTFRAVFNGTPWASSGTDYIIARRMIHTLWGVLAHQGYMYQSTTHTGEPPTKLIFARAQHEKLPYFFSISVSQSGSKYSFLDAPPRIAESLSEAIRALWPHKVSADRRTEGGVFIFEVKKNAGGEVDRSLLAAYVLDYFNSIGFKLDGSIPMGKAGPLGFGSKKELWILRSAQQRDSSASGQNSVHGHNSAHGHSAHGHGEY</sequence>
<dbReference type="HOGENOM" id="CLU_057382_0_0_1"/>
<dbReference type="PANTHER" id="PTHR38696:SF1">
    <property type="entry name" value="MEDIATOR OF RNA POLYMERASE II TRANSCRIPTION SUBUNIT 13"/>
    <property type="match status" value="1"/>
</dbReference>
<evidence type="ECO:0000313" key="3">
    <source>
        <dbReference type="Proteomes" id="UP000008370"/>
    </source>
</evidence>
<dbReference type="InParanoid" id="K5VDK7"/>
<dbReference type="OrthoDB" id="3255427at2759"/>
<accession>K5VDK7</accession>
<protein>
    <submittedName>
        <fullName evidence="2">Uncharacterized protein</fullName>
    </submittedName>
</protein>
<dbReference type="KEGG" id="pco:PHACADRAFT_247419"/>
<evidence type="ECO:0000313" key="2">
    <source>
        <dbReference type="EMBL" id="EKM61066.1"/>
    </source>
</evidence>
<feature type="region of interest" description="Disordered" evidence="1">
    <location>
        <begin position="58"/>
        <end position="136"/>
    </location>
</feature>
<keyword evidence="3" id="KW-1185">Reference proteome</keyword>
<dbReference type="GeneID" id="18914080"/>
<gene>
    <name evidence="2" type="ORF">PHACADRAFT_247419</name>
</gene>
<proteinExistence type="predicted"/>
<dbReference type="AlphaFoldDB" id="K5VDK7"/>
<feature type="compositionally biased region" description="Polar residues" evidence="1">
    <location>
        <begin position="103"/>
        <end position="115"/>
    </location>
</feature>
<feature type="region of interest" description="Disordered" evidence="1">
    <location>
        <begin position="362"/>
        <end position="387"/>
    </location>
</feature>
<organism evidence="2 3">
    <name type="scientific">Phanerochaete carnosa (strain HHB-10118-sp)</name>
    <name type="common">White-rot fungus</name>
    <name type="synonym">Peniophora carnosa</name>
    <dbReference type="NCBI Taxonomy" id="650164"/>
    <lineage>
        <taxon>Eukaryota</taxon>
        <taxon>Fungi</taxon>
        <taxon>Dikarya</taxon>
        <taxon>Basidiomycota</taxon>
        <taxon>Agaricomycotina</taxon>
        <taxon>Agaricomycetes</taxon>
        <taxon>Polyporales</taxon>
        <taxon>Phanerochaetaceae</taxon>
        <taxon>Phanerochaete</taxon>
    </lineage>
</organism>
<dbReference type="PANTHER" id="PTHR38696">
    <property type="entry name" value="MEDIATOR OF RNA POLYMERASE II TRANSCRIPTION SUBUNIT 13"/>
    <property type="match status" value="1"/>
</dbReference>
<dbReference type="RefSeq" id="XP_007390500.1">
    <property type="nucleotide sequence ID" value="XM_007390438.1"/>
</dbReference>
<dbReference type="Proteomes" id="UP000008370">
    <property type="component" value="Unassembled WGS sequence"/>
</dbReference>
<name>K5VDK7_PHACS</name>
<feature type="compositionally biased region" description="Basic residues" evidence="1">
    <location>
        <begin position="374"/>
        <end position="387"/>
    </location>
</feature>